<dbReference type="PROSITE" id="PS51502">
    <property type="entry name" value="S_R_A_B_BARREL"/>
    <property type="match status" value="1"/>
</dbReference>
<dbReference type="OrthoDB" id="1601230at2759"/>
<dbReference type="InterPro" id="IPR011008">
    <property type="entry name" value="Dimeric_a/b-barrel"/>
</dbReference>
<comment type="subunit">
    <text evidence="1">Homodimer.</text>
</comment>
<name>A0A6A6TAF0_9PLEO</name>
<evidence type="ECO:0000313" key="4">
    <source>
        <dbReference type="EMBL" id="KAF2656786.1"/>
    </source>
</evidence>
<evidence type="ECO:0000256" key="2">
    <source>
        <dbReference type="SAM" id="MobiDB-lite"/>
    </source>
</evidence>
<dbReference type="Gene3D" id="3.30.70.100">
    <property type="match status" value="1"/>
</dbReference>
<feature type="domain" description="Stress-response A/B barrel" evidence="3">
    <location>
        <begin position="50"/>
        <end position="152"/>
    </location>
</feature>
<dbReference type="Pfam" id="PF07876">
    <property type="entry name" value="Dabb"/>
    <property type="match status" value="1"/>
</dbReference>
<dbReference type="InterPro" id="IPR013097">
    <property type="entry name" value="Dabb"/>
</dbReference>
<sequence>MLLTRRALTVAAVLFVLVSIVGLLKTRLAPAEWLTLGFDPGSDVVPLAITQHIVLFQFKEGTSSTTIKQITSQMLSLKKTCKHPSTNQPYIKSITGGIDTSIENAQHGITHAFIVQFYSPEDRTYYVTQDPAHALFKTSAAKVLETVIVVDFLEGVFTRSPLSGLEEKEKGGAAGDVHQAEVVDVDGDAQEEYVPERFDVETN</sequence>
<dbReference type="InterPro" id="IPR044662">
    <property type="entry name" value="HS1/DABB1-like"/>
</dbReference>
<gene>
    <name evidence="4" type="ORF">K491DRAFT_691640</name>
</gene>
<dbReference type="EMBL" id="MU004332">
    <property type="protein sequence ID" value="KAF2656786.1"/>
    <property type="molecule type" value="Genomic_DNA"/>
</dbReference>
<keyword evidence="5" id="KW-1185">Reference proteome</keyword>
<dbReference type="SMART" id="SM00886">
    <property type="entry name" value="Dabb"/>
    <property type="match status" value="1"/>
</dbReference>
<evidence type="ECO:0000313" key="5">
    <source>
        <dbReference type="Proteomes" id="UP000799324"/>
    </source>
</evidence>
<feature type="region of interest" description="Disordered" evidence="2">
    <location>
        <begin position="168"/>
        <end position="188"/>
    </location>
</feature>
<reference evidence="4" key="1">
    <citation type="journal article" date="2020" name="Stud. Mycol.">
        <title>101 Dothideomycetes genomes: a test case for predicting lifestyles and emergence of pathogens.</title>
        <authorList>
            <person name="Haridas S."/>
            <person name="Albert R."/>
            <person name="Binder M."/>
            <person name="Bloem J."/>
            <person name="Labutti K."/>
            <person name="Salamov A."/>
            <person name="Andreopoulos B."/>
            <person name="Baker S."/>
            <person name="Barry K."/>
            <person name="Bills G."/>
            <person name="Bluhm B."/>
            <person name="Cannon C."/>
            <person name="Castanera R."/>
            <person name="Culley D."/>
            <person name="Daum C."/>
            <person name="Ezra D."/>
            <person name="Gonzalez J."/>
            <person name="Henrissat B."/>
            <person name="Kuo A."/>
            <person name="Liang C."/>
            <person name="Lipzen A."/>
            <person name="Lutzoni F."/>
            <person name="Magnuson J."/>
            <person name="Mondo S."/>
            <person name="Nolan M."/>
            <person name="Ohm R."/>
            <person name="Pangilinan J."/>
            <person name="Park H.-J."/>
            <person name="Ramirez L."/>
            <person name="Alfaro M."/>
            <person name="Sun H."/>
            <person name="Tritt A."/>
            <person name="Yoshinaga Y."/>
            <person name="Zwiers L.-H."/>
            <person name="Turgeon B."/>
            <person name="Goodwin S."/>
            <person name="Spatafora J."/>
            <person name="Crous P."/>
            <person name="Grigoriev I."/>
        </authorList>
    </citation>
    <scope>NUCLEOTIDE SEQUENCE</scope>
    <source>
        <strain evidence="4">CBS 122681</strain>
    </source>
</reference>
<accession>A0A6A6TAF0</accession>
<protein>
    <recommendedName>
        <fullName evidence="3">Stress-response A/B barrel domain-containing protein</fullName>
    </recommendedName>
</protein>
<dbReference type="SUPFAM" id="SSF54909">
    <property type="entry name" value="Dimeric alpha+beta barrel"/>
    <property type="match status" value="1"/>
</dbReference>
<proteinExistence type="predicted"/>
<dbReference type="PANTHER" id="PTHR33178:SF10">
    <property type="entry name" value="STRESS-RESPONSE A_B BARREL DOMAIN-CONTAINING PROTEIN"/>
    <property type="match status" value="1"/>
</dbReference>
<organism evidence="4 5">
    <name type="scientific">Lophiostoma macrostomum CBS 122681</name>
    <dbReference type="NCBI Taxonomy" id="1314788"/>
    <lineage>
        <taxon>Eukaryota</taxon>
        <taxon>Fungi</taxon>
        <taxon>Dikarya</taxon>
        <taxon>Ascomycota</taxon>
        <taxon>Pezizomycotina</taxon>
        <taxon>Dothideomycetes</taxon>
        <taxon>Pleosporomycetidae</taxon>
        <taxon>Pleosporales</taxon>
        <taxon>Lophiostomataceae</taxon>
        <taxon>Lophiostoma</taxon>
    </lineage>
</organism>
<dbReference type="PANTHER" id="PTHR33178">
    <property type="match status" value="1"/>
</dbReference>
<evidence type="ECO:0000256" key="1">
    <source>
        <dbReference type="ARBA" id="ARBA00011738"/>
    </source>
</evidence>
<dbReference type="AlphaFoldDB" id="A0A6A6TAF0"/>
<evidence type="ECO:0000259" key="3">
    <source>
        <dbReference type="PROSITE" id="PS51502"/>
    </source>
</evidence>
<dbReference type="Proteomes" id="UP000799324">
    <property type="component" value="Unassembled WGS sequence"/>
</dbReference>